<dbReference type="AlphaFoldDB" id="A0A068RX88"/>
<evidence type="ECO:0000313" key="3">
    <source>
        <dbReference type="Proteomes" id="UP000027586"/>
    </source>
</evidence>
<dbReference type="Proteomes" id="UP000027586">
    <property type="component" value="Unassembled WGS sequence"/>
</dbReference>
<dbReference type="EMBL" id="CBTN010000025">
    <property type="protein sequence ID" value="CDH54778.1"/>
    <property type="molecule type" value="Genomic_DNA"/>
</dbReference>
<proteinExistence type="predicted"/>
<feature type="compositionally biased region" description="Acidic residues" evidence="1">
    <location>
        <begin position="74"/>
        <end position="85"/>
    </location>
</feature>
<reference evidence="2" key="1">
    <citation type="submission" date="2013-08" db="EMBL/GenBank/DDBJ databases">
        <title>Gene expansion shapes genome architecture in the human pathogen Lichtheimia corymbifera: an evolutionary genomics analysis in the ancient terrestrial Mucorales (Mucoromycotina).</title>
        <authorList>
            <person name="Schwartze V.U."/>
            <person name="Winter S."/>
            <person name="Shelest E."/>
            <person name="Marcet-Houben M."/>
            <person name="Horn F."/>
            <person name="Wehner S."/>
            <person name="Hoffmann K."/>
            <person name="Riege K."/>
            <person name="Sammeth M."/>
            <person name="Nowrousian M."/>
            <person name="Valiante V."/>
            <person name="Linde J."/>
            <person name="Jacobsen I.D."/>
            <person name="Marz M."/>
            <person name="Brakhage A.A."/>
            <person name="Gabaldon T."/>
            <person name="Bocker S."/>
            <person name="Voigt K."/>
        </authorList>
    </citation>
    <scope>NUCLEOTIDE SEQUENCE [LARGE SCALE GENOMIC DNA]</scope>
    <source>
        <strain evidence="2">FSU 9682</strain>
    </source>
</reference>
<organism evidence="2 3">
    <name type="scientific">Lichtheimia corymbifera JMRC:FSU:9682</name>
    <dbReference type="NCBI Taxonomy" id="1263082"/>
    <lineage>
        <taxon>Eukaryota</taxon>
        <taxon>Fungi</taxon>
        <taxon>Fungi incertae sedis</taxon>
        <taxon>Mucoromycota</taxon>
        <taxon>Mucoromycotina</taxon>
        <taxon>Mucoromycetes</taxon>
        <taxon>Mucorales</taxon>
        <taxon>Lichtheimiaceae</taxon>
        <taxon>Lichtheimia</taxon>
    </lineage>
</organism>
<name>A0A068RX88_9FUNG</name>
<feature type="compositionally biased region" description="Basic and acidic residues" evidence="1">
    <location>
        <begin position="62"/>
        <end position="72"/>
    </location>
</feature>
<keyword evidence="3" id="KW-1185">Reference proteome</keyword>
<accession>A0A068RX88</accession>
<gene>
    <name evidence="2" type="ORF">LCOR_05995.1</name>
</gene>
<feature type="region of interest" description="Disordered" evidence="1">
    <location>
        <begin position="62"/>
        <end position="85"/>
    </location>
</feature>
<sequence>MQDADSMIQVLAQNRSSAFNALGDVKDVATSSRQAQANLPVVMWIPDTIGRQKLFSHTEGDIGLHSTSRGEELAQAEEVVDEGSL</sequence>
<evidence type="ECO:0000313" key="2">
    <source>
        <dbReference type="EMBL" id="CDH54778.1"/>
    </source>
</evidence>
<dbReference type="VEuPathDB" id="FungiDB:LCOR_05995.1"/>
<protein>
    <submittedName>
        <fullName evidence="2">Uncharacterized protein</fullName>
    </submittedName>
</protein>
<comment type="caution">
    <text evidence="2">The sequence shown here is derived from an EMBL/GenBank/DDBJ whole genome shotgun (WGS) entry which is preliminary data.</text>
</comment>
<evidence type="ECO:0000256" key="1">
    <source>
        <dbReference type="SAM" id="MobiDB-lite"/>
    </source>
</evidence>